<name>A0A081PAS9_9BACL</name>
<feature type="transmembrane region" description="Helical" evidence="6">
    <location>
        <begin position="79"/>
        <end position="102"/>
    </location>
</feature>
<feature type="transmembrane region" description="Helical" evidence="6">
    <location>
        <begin position="257"/>
        <end position="280"/>
    </location>
</feature>
<dbReference type="Proteomes" id="UP000028123">
    <property type="component" value="Unassembled WGS sequence"/>
</dbReference>
<dbReference type="PROSITE" id="PS50850">
    <property type="entry name" value="MFS"/>
    <property type="match status" value="1"/>
</dbReference>
<dbReference type="eggNOG" id="COG2814">
    <property type="taxonomic scope" value="Bacteria"/>
</dbReference>
<dbReference type="PANTHER" id="PTHR42718">
    <property type="entry name" value="MAJOR FACILITATOR SUPERFAMILY MULTIDRUG TRANSPORTER MFSC"/>
    <property type="match status" value="1"/>
</dbReference>
<dbReference type="PRINTS" id="PR01036">
    <property type="entry name" value="TCRTETB"/>
</dbReference>
<protein>
    <submittedName>
        <fullName evidence="8">Antiporter</fullName>
    </submittedName>
</protein>
<comment type="subcellular location">
    <subcellularLocation>
        <location evidence="1">Cell membrane</location>
        <topology evidence="1">Multi-pass membrane protein</topology>
    </subcellularLocation>
</comment>
<dbReference type="InterPro" id="IPR036259">
    <property type="entry name" value="MFS_trans_sf"/>
</dbReference>
<dbReference type="GO" id="GO:0005886">
    <property type="term" value="C:plasma membrane"/>
    <property type="evidence" value="ECO:0007669"/>
    <property type="project" value="UniProtKB-SubCell"/>
</dbReference>
<feature type="transmembrane region" description="Helical" evidence="6">
    <location>
        <begin position="46"/>
        <end position="67"/>
    </location>
</feature>
<feature type="domain" description="Major facilitator superfamily (MFS) profile" evidence="7">
    <location>
        <begin position="13"/>
        <end position="452"/>
    </location>
</feature>
<feature type="transmembrane region" description="Helical" evidence="6">
    <location>
        <begin position="12"/>
        <end position="34"/>
    </location>
</feature>
<dbReference type="InterPro" id="IPR020846">
    <property type="entry name" value="MFS_dom"/>
</dbReference>
<organism evidence="8 9">
    <name type="scientific">Paenibacillus tyrfis</name>
    <dbReference type="NCBI Taxonomy" id="1501230"/>
    <lineage>
        <taxon>Bacteria</taxon>
        <taxon>Bacillati</taxon>
        <taxon>Bacillota</taxon>
        <taxon>Bacilli</taxon>
        <taxon>Bacillales</taxon>
        <taxon>Paenibacillaceae</taxon>
        <taxon>Paenibacillus</taxon>
    </lineage>
</organism>
<dbReference type="SUPFAM" id="SSF103473">
    <property type="entry name" value="MFS general substrate transporter"/>
    <property type="match status" value="1"/>
</dbReference>
<feature type="transmembrane region" description="Helical" evidence="6">
    <location>
        <begin position="108"/>
        <end position="126"/>
    </location>
</feature>
<feature type="transmembrane region" description="Helical" evidence="6">
    <location>
        <begin position="286"/>
        <end position="308"/>
    </location>
</feature>
<comment type="caution">
    <text evidence="8">The sequence shown here is derived from an EMBL/GenBank/DDBJ whole genome shotgun (WGS) entry which is preliminary data.</text>
</comment>
<keyword evidence="4 6" id="KW-1133">Transmembrane helix</keyword>
<feature type="transmembrane region" description="Helical" evidence="6">
    <location>
        <begin position="194"/>
        <end position="213"/>
    </location>
</feature>
<feature type="transmembrane region" description="Helical" evidence="6">
    <location>
        <begin position="138"/>
        <end position="159"/>
    </location>
</feature>
<dbReference type="GO" id="GO:0022857">
    <property type="term" value="F:transmembrane transporter activity"/>
    <property type="evidence" value="ECO:0007669"/>
    <property type="project" value="InterPro"/>
</dbReference>
<proteinExistence type="predicted"/>
<evidence type="ECO:0000313" key="9">
    <source>
        <dbReference type="Proteomes" id="UP000028123"/>
    </source>
</evidence>
<keyword evidence="2" id="KW-0813">Transport</keyword>
<dbReference type="CDD" id="cd17321">
    <property type="entry name" value="MFS_MMR_MDR_like"/>
    <property type="match status" value="1"/>
</dbReference>
<evidence type="ECO:0000256" key="4">
    <source>
        <dbReference type="ARBA" id="ARBA00022989"/>
    </source>
</evidence>
<keyword evidence="3 6" id="KW-0812">Transmembrane</keyword>
<dbReference type="EMBL" id="JNVM01000002">
    <property type="protein sequence ID" value="KEQ27802.1"/>
    <property type="molecule type" value="Genomic_DNA"/>
</dbReference>
<reference evidence="8 9" key="1">
    <citation type="submission" date="2014-06" db="EMBL/GenBank/DDBJ databases">
        <title>Draft genome sequence of Paenibacillus sp. MSt1.</title>
        <authorList>
            <person name="Aw Y.K."/>
            <person name="Ong K.S."/>
            <person name="Gan H.M."/>
            <person name="Lee S.M."/>
        </authorList>
    </citation>
    <scope>NUCLEOTIDE SEQUENCE [LARGE SCALE GENOMIC DNA]</scope>
    <source>
        <strain evidence="8 9">MSt1</strain>
    </source>
</reference>
<feature type="transmembrane region" description="Helical" evidence="6">
    <location>
        <begin position="345"/>
        <end position="366"/>
    </location>
</feature>
<accession>A0A081PAS9</accession>
<dbReference type="Gene3D" id="1.20.1720.10">
    <property type="entry name" value="Multidrug resistance protein D"/>
    <property type="match status" value="1"/>
</dbReference>
<dbReference type="InterPro" id="IPR011701">
    <property type="entry name" value="MFS"/>
</dbReference>
<evidence type="ECO:0000313" key="8">
    <source>
        <dbReference type="EMBL" id="KEQ27802.1"/>
    </source>
</evidence>
<evidence type="ECO:0000256" key="2">
    <source>
        <dbReference type="ARBA" id="ARBA00022448"/>
    </source>
</evidence>
<evidence type="ECO:0000256" key="6">
    <source>
        <dbReference type="SAM" id="Phobius"/>
    </source>
</evidence>
<dbReference type="AlphaFoldDB" id="A0A081PAS9"/>
<feature type="transmembrane region" description="Helical" evidence="6">
    <location>
        <begin position="219"/>
        <end position="237"/>
    </location>
</feature>
<evidence type="ECO:0000259" key="7">
    <source>
        <dbReference type="PROSITE" id="PS50850"/>
    </source>
</evidence>
<dbReference type="OrthoDB" id="2403626at2"/>
<dbReference type="Pfam" id="PF07690">
    <property type="entry name" value="MFS_1"/>
    <property type="match status" value="1"/>
</dbReference>
<evidence type="ECO:0000256" key="3">
    <source>
        <dbReference type="ARBA" id="ARBA00022692"/>
    </source>
</evidence>
<keyword evidence="9" id="KW-1185">Reference proteome</keyword>
<keyword evidence="5 6" id="KW-0472">Membrane</keyword>
<gene>
    <name evidence="8" type="ORF">ET33_14130</name>
</gene>
<evidence type="ECO:0000256" key="1">
    <source>
        <dbReference type="ARBA" id="ARBA00004651"/>
    </source>
</evidence>
<feature type="transmembrane region" description="Helical" evidence="6">
    <location>
        <begin position="378"/>
        <end position="403"/>
    </location>
</feature>
<dbReference type="PANTHER" id="PTHR42718:SF9">
    <property type="entry name" value="MAJOR FACILITATOR SUPERFAMILY MULTIDRUG TRANSPORTER MFSC"/>
    <property type="match status" value="1"/>
</dbReference>
<feature type="transmembrane region" description="Helical" evidence="6">
    <location>
        <begin position="423"/>
        <end position="446"/>
    </location>
</feature>
<dbReference type="Gene3D" id="1.20.1250.20">
    <property type="entry name" value="MFS general substrate transporter like domains"/>
    <property type="match status" value="1"/>
</dbReference>
<evidence type="ECO:0000256" key="5">
    <source>
        <dbReference type="ARBA" id="ARBA00023136"/>
    </source>
</evidence>
<sequence length="460" mass="49194">METTAKHQTGEKVIRILVFTLVISVMSATMFNIVLPQIGAEFRLTLAQVSWVSSVYMLIYAIGSVTYGKLADKYKLKNLLTFGLIFFAIGSLIGLAAQTYWMVLLGRILQAAGASVVPATAMIIPIRYFPPETRGRAMGIVAAGLALGGALGPTTSALIVSVVHWRWLFLLPILALLTLPFYRKYLDDEPGKAGKIDWLGGGLLAITVALVLLSVTNEAWLLAGCALLTLALFIARIRSAAEPFVQPRLFRNKSYSYGLAIAFVVNGVGYSLAFLSPQLLSLVNGLAPGLVGFSMVPAAIASALLGRTGGKLADDKGNPFLYFTASALLIACFVLLSTFAGISPIAIAIFLILGNVGQTFMVVALSNTISRTLPKDQTGVGMGLLSLLNFISGALAAGLYSKLVDHGSAFQWNPANISLNHNAFVFSNIYTVLAILHLATLAFYFFQFGKVVRKSRVVEG</sequence>
<feature type="transmembrane region" description="Helical" evidence="6">
    <location>
        <begin position="320"/>
        <end position="339"/>
    </location>
</feature>
<feature type="transmembrane region" description="Helical" evidence="6">
    <location>
        <begin position="165"/>
        <end position="182"/>
    </location>
</feature>
<dbReference type="RefSeq" id="WP_036675765.1">
    <property type="nucleotide sequence ID" value="NZ_FYEP01000004.1"/>
</dbReference>